<evidence type="ECO:0000313" key="3">
    <source>
        <dbReference type="EMBL" id="WVZ10953.1"/>
    </source>
</evidence>
<dbReference type="SUPFAM" id="SSF52047">
    <property type="entry name" value="RNI-like"/>
    <property type="match status" value="1"/>
</dbReference>
<comment type="function">
    <text evidence="1">Plays an essential role in chain termination during de novo fatty acid synthesis.</text>
</comment>
<dbReference type="Gene3D" id="3.10.129.10">
    <property type="entry name" value="Hotdog Thioesterase"/>
    <property type="match status" value="1"/>
</dbReference>
<dbReference type="PROSITE" id="PS51450">
    <property type="entry name" value="LRR"/>
    <property type="match status" value="1"/>
</dbReference>
<dbReference type="InterPro" id="IPR052595">
    <property type="entry name" value="LRRC69/RLP"/>
</dbReference>
<dbReference type="AlphaFoldDB" id="A0AAQ3RZJ6"/>
<evidence type="ECO:0000313" key="4">
    <source>
        <dbReference type="Proteomes" id="UP001374535"/>
    </source>
</evidence>
<keyword evidence="1" id="KW-0934">Plastid</keyword>
<dbReference type="InterPro" id="IPR001611">
    <property type="entry name" value="Leu-rich_rpt"/>
</dbReference>
<keyword evidence="1" id="KW-0150">Chloroplast</keyword>
<keyword evidence="1" id="KW-0443">Lipid metabolism</keyword>
<proteinExistence type="inferred from homology"/>
<dbReference type="Proteomes" id="UP001374535">
    <property type="component" value="Chromosome 5"/>
</dbReference>
<dbReference type="GO" id="GO:0016790">
    <property type="term" value="F:thiolester hydrolase activity"/>
    <property type="evidence" value="ECO:0007669"/>
    <property type="project" value="InterPro"/>
</dbReference>
<keyword evidence="1" id="KW-0276">Fatty acid metabolism</keyword>
<keyword evidence="1" id="KW-0378">Hydrolase</keyword>
<sequence length="358" mass="39087">MTGTRAAFTSLDQVHSLAQYGFSARPACVGTSRRRTGIAGFRSPGVRSFPVVAVVSDKDGAVASRVETEAGTLANRLRLGSLTEDGLSYKEKFIVRSYEVGINKTATVETIANLLQVFDFDLFVQLGDLEVGCNHAQSVGYSTMRKLRLIWVTLKYTNTLLGLKNLEVLDLSENGMSVTDILVCLNGLPSLKALYLSSNGFDPTYNGFNETFNVFETLSSKLLRLEILDVSENSLTNEMLPSLGGFTSLKELYLSHNELDSDMHIQGLCSMLKNLWVLDLSGNNFNDSDIASALSQLSSLKSLNLGYSELTPRSILNISKIRSLEILDIAGNSFSNEFLSSLSGLSRLKSLDLSSNQS</sequence>
<dbReference type="GO" id="GO:0006633">
    <property type="term" value="P:fatty acid biosynthetic process"/>
    <property type="evidence" value="ECO:0007669"/>
    <property type="project" value="UniProtKB-KW"/>
</dbReference>
<dbReference type="Pfam" id="PF00560">
    <property type="entry name" value="LRR_1"/>
    <property type="match status" value="4"/>
</dbReference>
<feature type="domain" description="Acyl-ACP thioesterase N-terminal hotdog" evidence="2">
    <location>
        <begin position="86"/>
        <end position="157"/>
    </location>
</feature>
<dbReference type="EC" id="3.1.2.-" evidence="1"/>
<dbReference type="Gene3D" id="3.80.10.10">
    <property type="entry name" value="Ribonuclease Inhibitor"/>
    <property type="match status" value="2"/>
</dbReference>
<evidence type="ECO:0000259" key="2">
    <source>
        <dbReference type="Pfam" id="PF01643"/>
    </source>
</evidence>
<dbReference type="InterPro" id="IPR002864">
    <property type="entry name" value="Acyl-ACP_thioesterase_NHD"/>
</dbReference>
<keyword evidence="4" id="KW-1185">Reference proteome</keyword>
<organism evidence="3 4">
    <name type="scientific">Vigna mungo</name>
    <name type="common">Black gram</name>
    <name type="synonym">Phaseolus mungo</name>
    <dbReference type="NCBI Taxonomy" id="3915"/>
    <lineage>
        <taxon>Eukaryota</taxon>
        <taxon>Viridiplantae</taxon>
        <taxon>Streptophyta</taxon>
        <taxon>Embryophyta</taxon>
        <taxon>Tracheophyta</taxon>
        <taxon>Spermatophyta</taxon>
        <taxon>Magnoliopsida</taxon>
        <taxon>eudicotyledons</taxon>
        <taxon>Gunneridae</taxon>
        <taxon>Pentapetalae</taxon>
        <taxon>rosids</taxon>
        <taxon>fabids</taxon>
        <taxon>Fabales</taxon>
        <taxon>Fabaceae</taxon>
        <taxon>Papilionoideae</taxon>
        <taxon>50 kb inversion clade</taxon>
        <taxon>NPAAA clade</taxon>
        <taxon>indigoferoid/millettioid clade</taxon>
        <taxon>Phaseoleae</taxon>
        <taxon>Vigna</taxon>
    </lineage>
</organism>
<protein>
    <recommendedName>
        <fullName evidence="1">Acyl-[acyl-carrier-protein] hydrolase</fullName>
        <ecNumber evidence="1">3.1.2.-</ecNumber>
    </recommendedName>
</protein>
<keyword evidence="1" id="KW-0444">Lipid biosynthesis</keyword>
<dbReference type="EMBL" id="CP144696">
    <property type="protein sequence ID" value="WVZ10953.1"/>
    <property type="molecule type" value="Genomic_DNA"/>
</dbReference>
<comment type="subcellular location">
    <subcellularLocation>
        <location evidence="1">Plastid</location>
        <location evidence="1">Chloroplast</location>
    </subcellularLocation>
</comment>
<comment type="similarity">
    <text evidence="1">Belongs to the acyl-ACP thioesterase family.</text>
</comment>
<name>A0AAQ3RZJ6_VIGMU</name>
<evidence type="ECO:0000256" key="1">
    <source>
        <dbReference type="RuleBase" id="RU363096"/>
    </source>
</evidence>
<dbReference type="PANTHER" id="PTHR48057:SF29">
    <property type="entry name" value="OS02G0609900 PROTEIN"/>
    <property type="match status" value="1"/>
</dbReference>
<reference evidence="3 4" key="1">
    <citation type="journal article" date="2023" name="Life. Sci Alliance">
        <title>Evolutionary insights into 3D genome organization and epigenetic landscape of Vigna mungo.</title>
        <authorList>
            <person name="Junaid A."/>
            <person name="Singh B."/>
            <person name="Bhatia S."/>
        </authorList>
    </citation>
    <scope>NUCLEOTIDE SEQUENCE [LARGE SCALE GENOMIC DNA]</scope>
    <source>
        <strain evidence="3">Urdbean</strain>
    </source>
</reference>
<gene>
    <name evidence="3" type="ORF">V8G54_015483</name>
</gene>
<dbReference type="GO" id="GO:0009507">
    <property type="term" value="C:chloroplast"/>
    <property type="evidence" value="ECO:0007669"/>
    <property type="project" value="UniProtKB-SubCell"/>
</dbReference>
<accession>A0AAQ3RZJ6</accession>
<dbReference type="Pfam" id="PF01643">
    <property type="entry name" value="Acyl-ACP_TE"/>
    <property type="match status" value="1"/>
</dbReference>
<dbReference type="InterPro" id="IPR032675">
    <property type="entry name" value="LRR_dom_sf"/>
</dbReference>
<keyword evidence="1" id="KW-0275">Fatty acid biosynthesis</keyword>
<dbReference type="PANTHER" id="PTHR48057">
    <property type="entry name" value="LEUCINE-RICH REPEAT SERINE/THREONINE-PROTEIN KINASE 1"/>
    <property type="match status" value="1"/>
</dbReference>